<reference evidence="1" key="1">
    <citation type="submission" date="2022-11" db="EMBL/GenBank/DDBJ databases">
        <authorList>
            <person name="Scott C."/>
            <person name="Bruce N."/>
        </authorList>
    </citation>
    <scope>NUCLEOTIDE SEQUENCE</scope>
</reference>
<dbReference type="EMBL" id="CALLCH030000008">
    <property type="protein sequence ID" value="CAI4213417.1"/>
    <property type="molecule type" value="Genomic_DNA"/>
</dbReference>
<dbReference type="Proteomes" id="UP000838763">
    <property type="component" value="Unassembled WGS sequence"/>
</dbReference>
<evidence type="ECO:0000313" key="1">
    <source>
        <dbReference type="EMBL" id="CAI4213417.1"/>
    </source>
</evidence>
<accession>A0A9P1H0M0</accession>
<sequence length="83" mass="9174">MFKVPCAYSGSAKNPTPILSIFSNLKPGSMGAPSPDTPEELQCHQCTESFSQDQFHHLGLGKQFEEFQNKTFVKAAAQTQRNL</sequence>
<organism evidence="1 2">
    <name type="scientific">Parascedosporium putredinis</name>
    <dbReference type="NCBI Taxonomy" id="1442378"/>
    <lineage>
        <taxon>Eukaryota</taxon>
        <taxon>Fungi</taxon>
        <taxon>Dikarya</taxon>
        <taxon>Ascomycota</taxon>
        <taxon>Pezizomycotina</taxon>
        <taxon>Sordariomycetes</taxon>
        <taxon>Hypocreomycetidae</taxon>
        <taxon>Microascales</taxon>
        <taxon>Microascaceae</taxon>
        <taxon>Parascedosporium</taxon>
    </lineage>
</organism>
<dbReference type="AlphaFoldDB" id="A0A9P1H0M0"/>
<keyword evidence="2" id="KW-1185">Reference proteome</keyword>
<name>A0A9P1H0M0_9PEZI</name>
<evidence type="ECO:0000313" key="2">
    <source>
        <dbReference type="Proteomes" id="UP000838763"/>
    </source>
</evidence>
<comment type="caution">
    <text evidence="1">The sequence shown here is derived from an EMBL/GenBank/DDBJ whole genome shotgun (WGS) entry which is preliminary data.</text>
</comment>
<gene>
    <name evidence="1" type="ORF">PPNO1_LOCUS3163</name>
</gene>
<protein>
    <submittedName>
        <fullName evidence="1">Uncharacterized protein</fullName>
    </submittedName>
</protein>
<proteinExistence type="predicted"/>